<sequence length="181" mass="20522">MPIVPAIPRATTEDGDVRIRQENINRGVQQYLHNYWKAVIDIQLELEEVPTRVTLLKSTMVKATLYGPGDYAFVNSDVTRSDPRVLIKPNCSTKFHEHCVVTEVQNTAAGSVLDEGDEDATERMETSIIVKVLWLRRTVPGQWEINGGRRYCRKMQVAQLRQCVDGFTRLSGNTAWTYNPG</sequence>
<evidence type="ECO:0000313" key="2">
    <source>
        <dbReference type="Proteomes" id="UP001633002"/>
    </source>
</evidence>
<comment type="caution">
    <text evidence="1">The sequence shown here is derived from an EMBL/GenBank/DDBJ whole genome shotgun (WGS) entry which is preliminary data.</text>
</comment>
<gene>
    <name evidence="1" type="ORF">R1sor_016560</name>
</gene>
<accession>A0ABD3HJH4</accession>
<protein>
    <submittedName>
        <fullName evidence="1">Uncharacterized protein</fullName>
    </submittedName>
</protein>
<name>A0ABD3HJH4_9MARC</name>
<evidence type="ECO:0000313" key="1">
    <source>
        <dbReference type="EMBL" id="KAL3690251.1"/>
    </source>
</evidence>
<dbReference type="EMBL" id="JBJQOH010000004">
    <property type="protein sequence ID" value="KAL3690251.1"/>
    <property type="molecule type" value="Genomic_DNA"/>
</dbReference>
<dbReference type="Proteomes" id="UP001633002">
    <property type="component" value="Unassembled WGS sequence"/>
</dbReference>
<organism evidence="1 2">
    <name type="scientific">Riccia sorocarpa</name>
    <dbReference type="NCBI Taxonomy" id="122646"/>
    <lineage>
        <taxon>Eukaryota</taxon>
        <taxon>Viridiplantae</taxon>
        <taxon>Streptophyta</taxon>
        <taxon>Embryophyta</taxon>
        <taxon>Marchantiophyta</taxon>
        <taxon>Marchantiopsida</taxon>
        <taxon>Marchantiidae</taxon>
        <taxon>Marchantiales</taxon>
        <taxon>Ricciaceae</taxon>
        <taxon>Riccia</taxon>
    </lineage>
</organism>
<proteinExistence type="predicted"/>
<keyword evidence="2" id="KW-1185">Reference proteome</keyword>
<dbReference type="AlphaFoldDB" id="A0ABD3HJH4"/>
<reference evidence="1 2" key="1">
    <citation type="submission" date="2024-09" db="EMBL/GenBank/DDBJ databases">
        <title>Chromosome-scale assembly of Riccia sorocarpa.</title>
        <authorList>
            <person name="Paukszto L."/>
        </authorList>
    </citation>
    <scope>NUCLEOTIDE SEQUENCE [LARGE SCALE GENOMIC DNA]</scope>
    <source>
        <strain evidence="1">LP-2024</strain>
        <tissue evidence="1">Aerial parts of the thallus</tissue>
    </source>
</reference>